<evidence type="ECO:0000256" key="3">
    <source>
        <dbReference type="ARBA" id="ARBA00022679"/>
    </source>
</evidence>
<feature type="domain" description="RING-type" evidence="10">
    <location>
        <begin position="232"/>
        <end position="424"/>
    </location>
</feature>
<keyword evidence="9" id="KW-0175">Coiled coil</keyword>
<gene>
    <name evidence="11" type="ORF">BOTCAL_0372g00110</name>
</gene>
<comment type="caution">
    <text evidence="11">The sequence shown here is derived from an EMBL/GenBank/DDBJ whole genome shotgun (WGS) entry which is preliminary data.</text>
</comment>
<reference evidence="11 12" key="1">
    <citation type="submission" date="2017-11" db="EMBL/GenBank/DDBJ databases">
        <title>Comparative genomics of Botrytis spp.</title>
        <authorList>
            <person name="Valero-Jimenez C.A."/>
            <person name="Tapia P."/>
            <person name="Veloso J."/>
            <person name="Silva-Moreno E."/>
            <person name="Staats M."/>
            <person name="Valdes J.H."/>
            <person name="Van Kan J.A.L."/>
        </authorList>
    </citation>
    <scope>NUCLEOTIDE SEQUENCE [LARGE SCALE GENOMIC DNA]</scope>
    <source>
        <strain evidence="11 12">MUCL2830</strain>
    </source>
</reference>
<dbReference type="OrthoDB" id="9977870at2759"/>
<keyword evidence="6" id="KW-0863">Zinc-finger</keyword>
<evidence type="ECO:0000313" key="11">
    <source>
        <dbReference type="EMBL" id="TEY43435.1"/>
    </source>
</evidence>
<dbReference type="Proteomes" id="UP000297299">
    <property type="component" value="Unassembled WGS sequence"/>
</dbReference>
<dbReference type="SUPFAM" id="SSF57850">
    <property type="entry name" value="RING/U-box"/>
    <property type="match status" value="1"/>
</dbReference>
<evidence type="ECO:0000256" key="1">
    <source>
        <dbReference type="ARBA" id="ARBA00001798"/>
    </source>
</evidence>
<dbReference type="PROSITE" id="PS51873">
    <property type="entry name" value="TRIAD"/>
    <property type="match status" value="1"/>
</dbReference>
<dbReference type="InterPro" id="IPR002867">
    <property type="entry name" value="IBR_dom"/>
</dbReference>
<comment type="catalytic activity">
    <reaction evidence="1">
        <text>[E2 ubiquitin-conjugating enzyme]-S-ubiquitinyl-L-cysteine + [acceptor protein]-L-lysine = [E2 ubiquitin-conjugating enzyme]-L-cysteine + [acceptor protein]-N(6)-ubiquitinyl-L-lysine.</text>
        <dbReference type="EC" id="2.3.2.31"/>
    </reaction>
</comment>
<dbReference type="EMBL" id="PHWZ01000371">
    <property type="protein sequence ID" value="TEY43435.1"/>
    <property type="molecule type" value="Genomic_DNA"/>
</dbReference>
<dbReference type="GO" id="GO:0008270">
    <property type="term" value="F:zinc ion binding"/>
    <property type="evidence" value="ECO:0007669"/>
    <property type="project" value="UniProtKB-KW"/>
</dbReference>
<evidence type="ECO:0000256" key="4">
    <source>
        <dbReference type="ARBA" id="ARBA00022723"/>
    </source>
</evidence>
<keyword evidence="4" id="KW-0479">Metal-binding</keyword>
<dbReference type="InterPro" id="IPR031127">
    <property type="entry name" value="E3_UB_ligase_RBR"/>
</dbReference>
<evidence type="ECO:0000259" key="10">
    <source>
        <dbReference type="PROSITE" id="PS51873"/>
    </source>
</evidence>
<dbReference type="EC" id="2.3.2.31" evidence="2"/>
<dbReference type="GO" id="GO:0061630">
    <property type="term" value="F:ubiquitin protein ligase activity"/>
    <property type="evidence" value="ECO:0007669"/>
    <property type="project" value="UniProtKB-EC"/>
</dbReference>
<accession>A0A4Y8CRR4</accession>
<keyword evidence="3" id="KW-0808">Transferase</keyword>
<evidence type="ECO:0000256" key="5">
    <source>
        <dbReference type="ARBA" id="ARBA00022737"/>
    </source>
</evidence>
<evidence type="ECO:0000313" key="12">
    <source>
        <dbReference type="Proteomes" id="UP000297299"/>
    </source>
</evidence>
<evidence type="ECO:0000256" key="2">
    <source>
        <dbReference type="ARBA" id="ARBA00012251"/>
    </source>
</evidence>
<keyword evidence="8" id="KW-0862">Zinc</keyword>
<name>A0A4Y8CRR4_9HELO</name>
<protein>
    <recommendedName>
        <fullName evidence="2">RBR-type E3 ubiquitin transferase</fullName>
        <ecNumber evidence="2">2.3.2.31</ecNumber>
    </recommendedName>
</protein>
<dbReference type="SMART" id="SM00647">
    <property type="entry name" value="IBR"/>
    <property type="match status" value="1"/>
</dbReference>
<dbReference type="CDD" id="cd22584">
    <property type="entry name" value="Rcat_RBR_unk"/>
    <property type="match status" value="1"/>
</dbReference>
<keyword evidence="5" id="KW-0677">Repeat</keyword>
<evidence type="ECO:0000256" key="7">
    <source>
        <dbReference type="ARBA" id="ARBA00022786"/>
    </source>
</evidence>
<sequence length="725" mass="83760">MGNVSAPNLQIVISKMEVSIRELYASNDPDSIVYREKPRYFYAPLHSKFNGPLNYKSDILMKDIDWQTFSPPAEILSGVAAFNSSNWDIPQLSTIITKSIGEATSRKSLQLLEAASQSNKTTSISAPGKIFQSYTSPNVTVACPSKPKLQTTATDKDTSSMEGKEQSLMISQVLAETITTPDSNYIPAVERSDSVSSSRLSRQGYSILAPLARFVKMLKKRQDKGKSVVAEPIRECVSCLDDFPGSGMVHLQCHDYCKDCFERLVITAMEKESLWPVKCCLNNIPHKVIVKNIKSNLAKEFQLKASEREIDVGDRIYCVKPRCGRWISNNFIKKSIKCASCPSCKTKVCTSCRGPWHASTECPQDKDFQATVRLADERGWKQCYNCMIFIELNKGCSHMRCHCKAEWCYVCSAKWKTCVCTESELDRLVLDLQLRQEAAALETQLQATSTGQDEERIKREVVMIRNAAEEERIAIQMVEDLKRREAEELEREAELAFQLEEAIRRRQKDERVAEIALTFGKIREELNALHRSQKSRLAARSQEEFQMLQERENGFYKLQIRHESESDQLEREYETEYSNQELRFRNEYDQLREEEIRAVKENTEKLEEFWKDKPDAVYNIRAAKDSHQETCIAAFRNWDLDRETTLQECTKNFELKKSSLVKHQNLDVADYRRKVKDEWREWARNKVAEVQWFDAVIAEREHMLQTTENEQYTMVTAEFERGRAF</sequence>
<evidence type="ECO:0000256" key="6">
    <source>
        <dbReference type="ARBA" id="ARBA00022771"/>
    </source>
</evidence>
<dbReference type="GO" id="GO:0016567">
    <property type="term" value="P:protein ubiquitination"/>
    <property type="evidence" value="ECO:0007669"/>
    <property type="project" value="InterPro"/>
</dbReference>
<evidence type="ECO:0000256" key="9">
    <source>
        <dbReference type="SAM" id="Coils"/>
    </source>
</evidence>
<organism evidence="11 12">
    <name type="scientific">Botryotinia calthae</name>
    <dbReference type="NCBI Taxonomy" id="38488"/>
    <lineage>
        <taxon>Eukaryota</taxon>
        <taxon>Fungi</taxon>
        <taxon>Dikarya</taxon>
        <taxon>Ascomycota</taxon>
        <taxon>Pezizomycotina</taxon>
        <taxon>Leotiomycetes</taxon>
        <taxon>Helotiales</taxon>
        <taxon>Sclerotiniaceae</taxon>
        <taxon>Botryotinia</taxon>
    </lineage>
</organism>
<proteinExistence type="predicted"/>
<dbReference type="InterPro" id="IPR044066">
    <property type="entry name" value="TRIAD_supradom"/>
</dbReference>
<keyword evidence="7" id="KW-0833">Ubl conjugation pathway</keyword>
<keyword evidence="12" id="KW-1185">Reference proteome</keyword>
<evidence type="ECO:0000256" key="8">
    <source>
        <dbReference type="ARBA" id="ARBA00022833"/>
    </source>
</evidence>
<dbReference type="Gene3D" id="1.20.120.1750">
    <property type="match status" value="1"/>
</dbReference>
<dbReference type="Pfam" id="PF01485">
    <property type="entry name" value="IBR"/>
    <property type="match status" value="1"/>
</dbReference>
<dbReference type="STRING" id="38488.A0A4Y8CRR4"/>
<dbReference type="PANTHER" id="PTHR11685">
    <property type="entry name" value="RBR FAMILY RING FINGER AND IBR DOMAIN-CONTAINING"/>
    <property type="match status" value="1"/>
</dbReference>
<dbReference type="AlphaFoldDB" id="A0A4Y8CRR4"/>
<feature type="coiled-coil region" evidence="9">
    <location>
        <begin position="464"/>
        <end position="506"/>
    </location>
</feature>